<protein>
    <submittedName>
        <fullName evidence="5">T9SS type A sorting domain-containing protein</fullName>
    </submittedName>
</protein>
<keyword evidence="6" id="KW-1185">Reference proteome</keyword>
<dbReference type="InterPro" id="IPR041286">
    <property type="entry name" value="MBG_2"/>
</dbReference>
<feature type="domain" description="MBG" evidence="2">
    <location>
        <begin position="960"/>
        <end position="1031"/>
    </location>
</feature>
<dbReference type="NCBIfam" id="TIGR04183">
    <property type="entry name" value="Por_Secre_tail"/>
    <property type="match status" value="1"/>
</dbReference>
<feature type="domain" description="YDG" evidence="1">
    <location>
        <begin position="188"/>
        <end position="260"/>
    </location>
</feature>
<feature type="domain" description="MBG" evidence="2">
    <location>
        <begin position="427"/>
        <end position="503"/>
    </location>
</feature>
<feature type="domain" description="Secretion system C-terminal sorting" evidence="4">
    <location>
        <begin position="1380"/>
        <end position="1452"/>
    </location>
</feature>
<feature type="domain" description="MBG" evidence="2">
    <location>
        <begin position="40"/>
        <end position="107"/>
    </location>
</feature>
<evidence type="ECO:0000313" key="6">
    <source>
        <dbReference type="Proteomes" id="UP000464214"/>
    </source>
</evidence>
<feature type="domain" description="MBG" evidence="3">
    <location>
        <begin position="5"/>
        <end position="35"/>
    </location>
</feature>
<feature type="domain" description="MBG" evidence="2">
    <location>
        <begin position="117"/>
        <end position="185"/>
    </location>
</feature>
<evidence type="ECO:0000259" key="2">
    <source>
        <dbReference type="Pfam" id="PF18676"/>
    </source>
</evidence>
<evidence type="ECO:0000259" key="4">
    <source>
        <dbReference type="Pfam" id="PF18962"/>
    </source>
</evidence>
<feature type="domain" description="MBG" evidence="3">
    <location>
        <begin position="354"/>
        <end position="425"/>
    </location>
</feature>
<gene>
    <name evidence="5" type="ORF">GU926_04185</name>
</gene>
<dbReference type="Proteomes" id="UP000464214">
    <property type="component" value="Chromosome"/>
</dbReference>
<sequence>MLPSEVVNAGTYGVTATLVNGNYEGSATGTFVIKPKPVVITPTAGQKKEYGQADPAFTFTNDGGLLEDAFSGKLSRDAGETVKSDFYAFSLDTLSAGGNYDLRLATGSTFAITPKPITLTADALAKKYGDEDPILTYKVTAGEVINQDKFSGRLTRAAGVNVGEYAISSTLANENYSITFVSNTFEIQPKEITASITAEDKVYDGTKAATVSGTAKGVGGVDIAVTTQEAEFSDANVGNGKMATAKVAISDGNYVLSATSATTLASITARPFTVVVANLEKVYGTPNPTLMGTVEGGVSEDDITVTYSTLATLTSNVKAGGYPIIATINASESVLRNYRVTNTPGVLTITQAPATITLSDLSLKYNGAPQEVTVLTSPVGLSVNVTYNGSATIPMDAAIYKVEASITDPNYAALPAEEMLTIGTAALTVTVAPKSKVYGSENPELTGNLSGVLGKDNIAVAYATTAEKMSAVTTSGYEITATLLDPDSRLKNYEVSITPSILTITKAEAAIAVEGFEGEYDSKPHGATGKAIGVMKEELEGLNLGDSFTNAPGGTANWTFSNPNYTDQSGAVNITIRKAPVTLAFGTLEYVYDGAEKKATASAYQNSASIELKGITVTGKGTNAGRYAVNASLENTNYVASAINGELVITPAASFVSMNDVSATYDGKEHAAAANATGAGALNTSEGILYSYEGASPMAYGPTKTPPINAGVYTVTATYPGDDNHSGSNATATITIQKAIATLTLADLSHVYDGLLKTASASTAPVGLAGVSVTGSGTDAGTYQVTASLDNPNYTAVSVTKDMVIDQAEASITIQPYVGVYDGNAHTASGVVTGVGSTDLTANLSFATSFTNAPGGVTTWKFAGGTNYKDASGSTNVTITKAAASISVNGVTVVYDGQAHGAFGTAAGVKGESLKELLLLGDTFKNTPGGTANWSFTGNDNYEPAKGSVMITISPRAASVKVATLSKTYGEQDPLLTGEVSGFIAADQVQIAYSRKAGETVADGPYAITASLSPVAALGNYSITNIPADLTITAKAITITADAKKKLVGTIDPALTYTITAGALVGTDAFSGALVRSVGEGKGTYAIGQGTLALNSNYALTYQGATLTIYAVPTVNLIASNPLAINSTSTVSATLGPDVFAPKWVVTSPAGTSASSSSMVEALNSLSITSSAVGVYTVTMLFEDGLGGKYTSAPVYAVFFDPSAGFVTGGGWVNSPIGQNFPYMQVEGKANFGFVSKYEKGAKVPTGNTEFQFQAAGMNFKSSVYEWLTVAGTRAQYKGSGTINGTGNYGFMLTAVDGDLGTTKSPDLFRIKIWDKVSNVVVYDNQLGASDDPSALSGSNGTTIGGGSIVIHDVVKGNVKPSSVVAQVDQPSGKGKFISYPNPFTEKVTFEFSFAQDEEYSLQVYSMSGTLVKNVTSGKAQANTPVQVQWGDNTVNVGVYLVRLVTSSGTQTLRVVRK</sequence>
<dbReference type="Pfam" id="PF18676">
    <property type="entry name" value="MBG_2"/>
    <property type="match status" value="6"/>
</dbReference>
<dbReference type="KEGG" id="nib:GU926_04185"/>
<feature type="domain" description="MBG" evidence="3">
    <location>
        <begin position="582"/>
        <end position="652"/>
    </location>
</feature>
<reference evidence="5 6" key="1">
    <citation type="submission" date="2020-01" db="EMBL/GenBank/DDBJ databases">
        <authorList>
            <person name="Kim M."/>
        </authorList>
    </citation>
    <scope>NUCLEOTIDE SEQUENCE [LARGE SCALE GENOMIC DNA]</scope>
    <source>
        <strain evidence="5 6">BT10</strain>
    </source>
</reference>
<dbReference type="InterPro" id="IPR041248">
    <property type="entry name" value="YDG"/>
</dbReference>
<organism evidence="5 6">
    <name type="scientific">Nibribacter ruber</name>
    <dbReference type="NCBI Taxonomy" id="2698458"/>
    <lineage>
        <taxon>Bacteria</taxon>
        <taxon>Pseudomonadati</taxon>
        <taxon>Bacteroidota</taxon>
        <taxon>Cytophagia</taxon>
        <taxon>Cytophagales</taxon>
        <taxon>Hymenobacteraceae</taxon>
        <taxon>Nibribacter</taxon>
    </lineage>
</organism>
<dbReference type="InterPro" id="IPR043772">
    <property type="entry name" value="MBG_3"/>
</dbReference>
<evidence type="ECO:0000313" key="5">
    <source>
        <dbReference type="EMBL" id="QHL86678.1"/>
    </source>
</evidence>
<dbReference type="Pfam" id="PF18962">
    <property type="entry name" value="Por_Secre_tail"/>
    <property type="match status" value="1"/>
</dbReference>
<accession>A0A6P1NXN2</accession>
<evidence type="ECO:0000259" key="3">
    <source>
        <dbReference type="Pfam" id="PF18887"/>
    </source>
</evidence>
<dbReference type="InterPro" id="IPR026444">
    <property type="entry name" value="Secre_tail"/>
</dbReference>
<name>A0A6P1NXN2_9BACT</name>
<dbReference type="Gene3D" id="3.30.160.710">
    <property type="match status" value="1"/>
</dbReference>
<feature type="domain" description="MBG" evidence="3">
    <location>
        <begin position="741"/>
        <end position="808"/>
    </location>
</feature>
<proteinExistence type="predicted"/>
<evidence type="ECO:0000259" key="1">
    <source>
        <dbReference type="Pfam" id="PF18657"/>
    </source>
</evidence>
<feature type="domain" description="MBG" evidence="3">
    <location>
        <begin position="656"/>
        <end position="739"/>
    </location>
</feature>
<dbReference type="EMBL" id="CP047897">
    <property type="protein sequence ID" value="QHL86678.1"/>
    <property type="molecule type" value="Genomic_DNA"/>
</dbReference>
<dbReference type="Pfam" id="PF18887">
    <property type="entry name" value="MBG_3"/>
    <property type="match status" value="5"/>
</dbReference>
<feature type="domain" description="MBG" evidence="2">
    <location>
        <begin position="1037"/>
        <end position="1108"/>
    </location>
</feature>
<feature type="domain" description="MBG" evidence="2">
    <location>
        <begin position="273"/>
        <end position="348"/>
    </location>
</feature>
<dbReference type="Pfam" id="PF18657">
    <property type="entry name" value="YDG"/>
    <property type="match status" value="1"/>
</dbReference>